<reference evidence="3" key="1">
    <citation type="journal article" date="2019" name="Int. J. Syst. Evol. Microbiol.">
        <title>The Global Catalogue of Microorganisms (GCM) 10K type strain sequencing project: providing services to taxonomists for standard genome sequencing and annotation.</title>
        <authorList>
            <consortium name="The Broad Institute Genomics Platform"/>
            <consortium name="The Broad Institute Genome Sequencing Center for Infectious Disease"/>
            <person name="Wu L."/>
            <person name="Ma J."/>
        </authorList>
    </citation>
    <scope>NUCLEOTIDE SEQUENCE [LARGE SCALE GENOMIC DNA]</scope>
    <source>
        <strain evidence="3">KCTC 42875</strain>
    </source>
</reference>
<accession>A0ABV7RRF7</accession>
<dbReference type="Gene3D" id="3.40.720.10">
    <property type="entry name" value="Alkaline Phosphatase, subunit A"/>
    <property type="match status" value="1"/>
</dbReference>
<feature type="signal peptide" evidence="1">
    <location>
        <begin position="1"/>
        <end position="25"/>
    </location>
</feature>
<gene>
    <name evidence="2" type="ORF">ACFOLC_05425</name>
</gene>
<feature type="chain" id="PRO_5045730629" evidence="1">
    <location>
        <begin position="26"/>
        <end position="373"/>
    </location>
</feature>
<name>A0ABV7RRF7_9GAMM</name>
<dbReference type="InterPro" id="IPR002591">
    <property type="entry name" value="Phosphodiest/P_Trfase"/>
</dbReference>
<keyword evidence="3" id="KW-1185">Reference proteome</keyword>
<sequence length="373" mass="41682">MAACKLLSRSWIAICLLAVSSLATAAVKPEPRNVVLVTLDGVRVQEMFGGLDVAVLQSALGKDRRVEDHDLYRRYWAATPEARRAKLMPFFWNTLMQQSGSIAGNPARGSRVQVSNRMRISYPGYAELLTGQARDADVTSNRKLRIPFPTVAEFVRRELALQPAQVATFASWETFDWIAEHTDGNTYVNAGFAPYPGNDPLIRQLDALQLQARAWPGERFDVFTQRFALAHLQRHRPRYLHIAYGNTDEWAHAGDYPATLQALALVDGYLQELWTWLQSQPQYRDRTTLVITTDHGRGNTPAEWANHNHDVEGAQNIWLAIVSPDDARRGEWHAAPTLQQNQVAATVAAALGLDYARQDPAAGQPIALQPPSR</sequence>
<comment type="caution">
    <text evidence="2">The sequence shown here is derived from an EMBL/GenBank/DDBJ whole genome shotgun (WGS) entry which is preliminary data.</text>
</comment>
<evidence type="ECO:0000313" key="3">
    <source>
        <dbReference type="Proteomes" id="UP001595740"/>
    </source>
</evidence>
<organism evidence="2 3">
    <name type="scientific">Lysobacter cavernae</name>
    <dbReference type="NCBI Taxonomy" id="1685901"/>
    <lineage>
        <taxon>Bacteria</taxon>
        <taxon>Pseudomonadati</taxon>
        <taxon>Pseudomonadota</taxon>
        <taxon>Gammaproteobacteria</taxon>
        <taxon>Lysobacterales</taxon>
        <taxon>Lysobacteraceae</taxon>
        <taxon>Lysobacter</taxon>
    </lineage>
</organism>
<dbReference type="SUPFAM" id="SSF53649">
    <property type="entry name" value="Alkaline phosphatase-like"/>
    <property type="match status" value="1"/>
</dbReference>
<dbReference type="Proteomes" id="UP001595740">
    <property type="component" value="Unassembled WGS sequence"/>
</dbReference>
<evidence type="ECO:0000313" key="2">
    <source>
        <dbReference type="EMBL" id="MFC3550451.1"/>
    </source>
</evidence>
<dbReference type="Pfam" id="PF01663">
    <property type="entry name" value="Phosphodiest"/>
    <property type="match status" value="1"/>
</dbReference>
<dbReference type="RefSeq" id="WP_386758213.1">
    <property type="nucleotide sequence ID" value="NZ_JBHRXK010000002.1"/>
</dbReference>
<dbReference type="EMBL" id="JBHRXK010000002">
    <property type="protein sequence ID" value="MFC3550451.1"/>
    <property type="molecule type" value="Genomic_DNA"/>
</dbReference>
<dbReference type="InterPro" id="IPR017850">
    <property type="entry name" value="Alkaline_phosphatase_core_sf"/>
</dbReference>
<protein>
    <submittedName>
        <fullName evidence="2">Alkaline phosphatase family protein</fullName>
    </submittedName>
</protein>
<proteinExistence type="predicted"/>
<evidence type="ECO:0000256" key="1">
    <source>
        <dbReference type="SAM" id="SignalP"/>
    </source>
</evidence>
<keyword evidence="1" id="KW-0732">Signal</keyword>